<dbReference type="STRING" id="1123071.SAMN02745181_0406"/>
<organism evidence="1 2">
    <name type="scientific">Rubritalea squalenifaciens DSM 18772</name>
    <dbReference type="NCBI Taxonomy" id="1123071"/>
    <lineage>
        <taxon>Bacteria</taxon>
        <taxon>Pseudomonadati</taxon>
        <taxon>Verrucomicrobiota</taxon>
        <taxon>Verrucomicrobiia</taxon>
        <taxon>Verrucomicrobiales</taxon>
        <taxon>Rubritaleaceae</taxon>
        <taxon>Rubritalea</taxon>
    </lineage>
</organism>
<proteinExistence type="predicted"/>
<accession>A0A1M6C762</accession>
<name>A0A1M6C762_9BACT</name>
<evidence type="ECO:0000313" key="2">
    <source>
        <dbReference type="Proteomes" id="UP000184510"/>
    </source>
</evidence>
<dbReference type="InParanoid" id="A0A1M6C762"/>
<reference evidence="1 2" key="1">
    <citation type="submission" date="2016-11" db="EMBL/GenBank/DDBJ databases">
        <authorList>
            <person name="Jaros S."/>
            <person name="Januszkiewicz K."/>
            <person name="Wedrychowicz H."/>
        </authorList>
    </citation>
    <scope>NUCLEOTIDE SEQUENCE [LARGE SCALE GENOMIC DNA]</scope>
    <source>
        <strain evidence="1 2">DSM 18772</strain>
    </source>
</reference>
<evidence type="ECO:0000313" key="1">
    <source>
        <dbReference type="EMBL" id="SHI56836.1"/>
    </source>
</evidence>
<sequence>MDFQYNHPCGLLIHRYLTIEQLRNSTLSLVAETMNNEFSWYTLPTVQSKDHSIVFKLCFLGNSIHSILIYDASPRFGTSWGQHCQSSEQARAQSTLDWLEQSSDEQSRIIPANLHCGYDEKSGFGACSIRF</sequence>
<gene>
    <name evidence="1" type="ORF">SAMN02745181_0406</name>
</gene>
<keyword evidence="2" id="KW-1185">Reference proteome</keyword>
<dbReference type="Proteomes" id="UP000184510">
    <property type="component" value="Unassembled WGS sequence"/>
</dbReference>
<dbReference type="EMBL" id="FQYR01000002">
    <property type="protein sequence ID" value="SHI56836.1"/>
    <property type="molecule type" value="Genomic_DNA"/>
</dbReference>
<dbReference type="AlphaFoldDB" id="A0A1M6C762"/>
<protein>
    <submittedName>
        <fullName evidence="1">Uncharacterized protein</fullName>
    </submittedName>
</protein>